<dbReference type="EMBL" id="MCFH01000020">
    <property type="protein sequence ID" value="ORX50712.1"/>
    <property type="molecule type" value="Genomic_DNA"/>
</dbReference>
<organism evidence="1 2">
    <name type="scientific">Piromyces finnis</name>
    <dbReference type="NCBI Taxonomy" id="1754191"/>
    <lineage>
        <taxon>Eukaryota</taxon>
        <taxon>Fungi</taxon>
        <taxon>Fungi incertae sedis</taxon>
        <taxon>Chytridiomycota</taxon>
        <taxon>Chytridiomycota incertae sedis</taxon>
        <taxon>Neocallimastigomycetes</taxon>
        <taxon>Neocallimastigales</taxon>
        <taxon>Neocallimastigaceae</taxon>
        <taxon>Piromyces</taxon>
    </lineage>
</organism>
<accession>A0A1Y1V9Z5</accession>
<gene>
    <name evidence="1" type="ORF">BCR36DRAFT_412208</name>
</gene>
<sequence>MELRGINNLDYQLILHLDAKVYPVSEENKINEEIVDRWYSKFPKYGMIYVNKNTNGESNDIVAMAIAIPMPLKTWNELIKGECFENTLNIEWSTDSDKYREKLRPIGIHIYHIEVLNRSIVGKNFYKRMLKDISCISNYYQHQIEGISGYCVTPNGNHLFQNVFCCHNADQDILSMNNTTNTPFSNNTLKTQKNENEPTSEFIIQHPITKQIKIVECLWNTDLTQPYLDESVQPPQLYPFISKCNMLYTLRKTDYNTSPVWTYL</sequence>
<protein>
    <submittedName>
        <fullName evidence="1">Uncharacterized protein</fullName>
    </submittedName>
</protein>
<name>A0A1Y1V9Z5_9FUNG</name>
<evidence type="ECO:0000313" key="1">
    <source>
        <dbReference type="EMBL" id="ORX50712.1"/>
    </source>
</evidence>
<evidence type="ECO:0000313" key="2">
    <source>
        <dbReference type="Proteomes" id="UP000193719"/>
    </source>
</evidence>
<comment type="caution">
    <text evidence="1">The sequence shown here is derived from an EMBL/GenBank/DDBJ whole genome shotgun (WGS) entry which is preliminary data.</text>
</comment>
<reference evidence="1 2" key="1">
    <citation type="submission" date="2016-08" db="EMBL/GenBank/DDBJ databases">
        <title>Genomes of anaerobic fungi encode conserved fungal cellulosomes for biomass hydrolysis.</title>
        <authorList>
            <consortium name="DOE Joint Genome Institute"/>
            <person name="Haitjema C.H."/>
            <person name="Gilmore S.P."/>
            <person name="Henske J.K."/>
            <person name="Solomon K.V."/>
            <person name="De Groot R."/>
            <person name="Kuo A."/>
            <person name="Mondo S.J."/>
            <person name="Salamov A.A."/>
            <person name="Labutti K."/>
            <person name="Zhao Z."/>
            <person name="Chiniquy J."/>
            <person name="Barry K."/>
            <person name="Brewer H.M."/>
            <person name="Purvine S.O."/>
            <person name="Wright A.T."/>
            <person name="Boxma B."/>
            <person name="Van Alen T."/>
            <person name="Hackstein J.H."/>
            <person name="Baker S.E."/>
            <person name="Grigoriev I.V."/>
            <person name="O'Malley M.A."/>
        </authorList>
    </citation>
    <scope>NUCLEOTIDE SEQUENCE [LARGE SCALE GENOMIC DNA]</scope>
    <source>
        <strain evidence="2">finn</strain>
    </source>
</reference>
<reference evidence="1 2" key="2">
    <citation type="submission" date="2016-08" db="EMBL/GenBank/DDBJ databases">
        <title>Pervasive Adenine N6-methylation of Active Genes in Fungi.</title>
        <authorList>
            <consortium name="DOE Joint Genome Institute"/>
            <person name="Mondo S.J."/>
            <person name="Dannebaum R.O."/>
            <person name="Kuo R.C."/>
            <person name="Labutti K."/>
            <person name="Haridas S."/>
            <person name="Kuo A."/>
            <person name="Salamov A."/>
            <person name="Ahrendt S.R."/>
            <person name="Lipzen A."/>
            <person name="Sullivan W."/>
            <person name="Andreopoulos W.B."/>
            <person name="Clum A."/>
            <person name="Lindquist E."/>
            <person name="Daum C."/>
            <person name="Ramamoorthy G.K."/>
            <person name="Gryganskyi A."/>
            <person name="Culley D."/>
            <person name="Magnuson J.K."/>
            <person name="James T.Y."/>
            <person name="O'Malley M.A."/>
            <person name="Stajich J.E."/>
            <person name="Spatafora J.W."/>
            <person name="Visel A."/>
            <person name="Grigoriev I.V."/>
        </authorList>
    </citation>
    <scope>NUCLEOTIDE SEQUENCE [LARGE SCALE GENOMIC DNA]</scope>
    <source>
        <strain evidence="2">finn</strain>
    </source>
</reference>
<dbReference type="Proteomes" id="UP000193719">
    <property type="component" value="Unassembled WGS sequence"/>
</dbReference>
<keyword evidence="2" id="KW-1185">Reference proteome</keyword>
<proteinExistence type="predicted"/>
<dbReference type="OrthoDB" id="2135570at2759"/>
<dbReference type="AlphaFoldDB" id="A0A1Y1V9Z5"/>